<dbReference type="InterPro" id="IPR018197">
    <property type="entry name" value="Glycerate_kinase_RE-like"/>
</dbReference>
<dbReference type="PANTHER" id="PTHR21599">
    <property type="entry name" value="GLYCERATE KINASE"/>
    <property type="match status" value="1"/>
</dbReference>
<evidence type="ECO:0000256" key="4">
    <source>
        <dbReference type="PIRNR" id="PIRNR006078"/>
    </source>
</evidence>
<keyword evidence="3 4" id="KW-0418">Kinase</keyword>
<dbReference type="InterPro" id="IPR018193">
    <property type="entry name" value="Glyc_kinase_flavodox-like_fold"/>
</dbReference>
<evidence type="ECO:0000313" key="6">
    <source>
        <dbReference type="Proteomes" id="UP000199225"/>
    </source>
</evidence>
<dbReference type="GO" id="GO:0031388">
    <property type="term" value="P:organic acid phosphorylation"/>
    <property type="evidence" value="ECO:0007669"/>
    <property type="project" value="UniProtKB-UniRule"/>
</dbReference>
<dbReference type="InterPro" id="IPR004381">
    <property type="entry name" value="Glycerate_kinase"/>
</dbReference>
<sequence length="374" mass="39284">MKIVVAPDSFKESLSAFDVAKAMEEGVKARAPEAIVKLVPMADGGEGTVDTLSAYKKDAHTVHVKNPLGRKVEATYITLPYKGKDVAVIECAASTGIDLVPRKERDPFLLNSYGLGEQIAHAVEQGIRHIVVTLGGSATTDGGTGMLQALGYRFLDEAGEELSMDRNVLCDVASIDGSGVLEELEECTFTIACDVSNPFYGKNGAAFVYGPQKGATSLDVEQLDAGLRQFAEVTREHTGSDITHVPGAGAAGGLGGALAGFLQGQMQPGFELVADLTGLEEELREADLVFTGEGKLDSQSMNGKVPIGVAKTAEKYGIPSVAFGGSVETECDYSPLSAVFSIQHGPGTLEEAMDADNASRNISFLAKQVVGLFM</sequence>
<dbReference type="AlphaFoldDB" id="A0A1G8S9J2"/>
<dbReference type="Gene3D" id="3.90.1510.10">
    <property type="entry name" value="Glycerate kinase, domain 2"/>
    <property type="match status" value="1"/>
</dbReference>
<dbReference type="STRING" id="86666.SAMN04490247_1303"/>
<dbReference type="InterPro" id="IPR036129">
    <property type="entry name" value="Glycerate_kinase_sf"/>
</dbReference>
<evidence type="ECO:0000313" key="5">
    <source>
        <dbReference type="EMBL" id="SDJ25340.1"/>
    </source>
</evidence>
<organism evidence="5 6">
    <name type="scientific">Salimicrobium halophilum</name>
    <dbReference type="NCBI Taxonomy" id="86666"/>
    <lineage>
        <taxon>Bacteria</taxon>
        <taxon>Bacillati</taxon>
        <taxon>Bacillota</taxon>
        <taxon>Bacilli</taxon>
        <taxon>Bacillales</taxon>
        <taxon>Bacillaceae</taxon>
        <taxon>Salimicrobium</taxon>
    </lineage>
</organism>
<name>A0A1G8S9J2_9BACI</name>
<dbReference type="EMBL" id="FNEV01000003">
    <property type="protein sequence ID" value="SDJ25340.1"/>
    <property type="molecule type" value="Genomic_DNA"/>
</dbReference>
<dbReference type="GO" id="GO:0008887">
    <property type="term" value="F:glycerate kinase activity"/>
    <property type="evidence" value="ECO:0007669"/>
    <property type="project" value="UniProtKB-UniRule"/>
</dbReference>
<gene>
    <name evidence="5" type="ORF">SAMN04490247_1303</name>
</gene>
<evidence type="ECO:0000256" key="3">
    <source>
        <dbReference type="ARBA" id="ARBA00022777"/>
    </source>
</evidence>
<dbReference type="Pfam" id="PF02595">
    <property type="entry name" value="Gly_kinase"/>
    <property type="match status" value="1"/>
</dbReference>
<comment type="similarity">
    <text evidence="1 4">Belongs to the glycerate kinase type-1 family.</text>
</comment>
<dbReference type="Proteomes" id="UP000199225">
    <property type="component" value="Unassembled WGS sequence"/>
</dbReference>
<protein>
    <submittedName>
        <fullName evidence="5">Glycerate kinase</fullName>
    </submittedName>
</protein>
<keyword evidence="2 4" id="KW-0808">Transferase</keyword>
<dbReference type="NCBIfam" id="TIGR00045">
    <property type="entry name" value="glycerate kinase"/>
    <property type="match status" value="1"/>
</dbReference>
<dbReference type="PIRSF" id="PIRSF006078">
    <property type="entry name" value="GlxK"/>
    <property type="match status" value="1"/>
</dbReference>
<dbReference type="SUPFAM" id="SSF110738">
    <property type="entry name" value="Glycerate kinase I"/>
    <property type="match status" value="1"/>
</dbReference>
<proteinExistence type="inferred from homology"/>
<reference evidence="6" key="1">
    <citation type="submission" date="2016-10" db="EMBL/GenBank/DDBJ databases">
        <authorList>
            <person name="Varghese N."/>
            <person name="Submissions S."/>
        </authorList>
    </citation>
    <scope>NUCLEOTIDE SEQUENCE [LARGE SCALE GENOMIC DNA]</scope>
    <source>
        <strain evidence="6">DSM 4771</strain>
    </source>
</reference>
<accession>A0A1G8S9J2</accession>
<dbReference type="RefSeq" id="WP_093193059.1">
    <property type="nucleotide sequence ID" value="NZ_FNEV01000003.1"/>
</dbReference>
<dbReference type="PANTHER" id="PTHR21599:SF0">
    <property type="entry name" value="GLYCERATE KINASE"/>
    <property type="match status" value="1"/>
</dbReference>
<evidence type="ECO:0000256" key="2">
    <source>
        <dbReference type="ARBA" id="ARBA00022679"/>
    </source>
</evidence>
<keyword evidence="6" id="KW-1185">Reference proteome</keyword>
<dbReference type="OrthoDB" id="9774290at2"/>
<evidence type="ECO:0000256" key="1">
    <source>
        <dbReference type="ARBA" id="ARBA00006284"/>
    </source>
</evidence>
<dbReference type="Gene3D" id="3.40.50.10350">
    <property type="entry name" value="Glycerate kinase, domain 1"/>
    <property type="match status" value="1"/>
</dbReference>